<keyword evidence="2" id="KW-1133">Transmembrane helix</keyword>
<accession>A0A846QJF9</accession>
<feature type="coiled-coil region" evidence="1">
    <location>
        <begin position="168"/>
        <end position="202"/>
    </location>
</feature>
<dbReference type="RefSeq" id="WP_167940291.1">
    <property type="nucleotide sequence ID" value="NZ_JAATJA010000001.1"/>
</dbReference>
<evidence type="ECO:0000256" key="2">
    <source>
        <dbReference type="SAM" id="Phobius"/>
    </source>
</evidence>
<dbReference type="AlphaFoldDB" id="A0A846QJF9"/>
<feature type="transmembrane region" description="Helical" evidence="2">
    <location>
        <begin position="253"/>
        <end position="270"/>
    </location>
</feature>
<evidence type="ECO:0000313" key="4">
    <source>
        <dbReference type="Proteomes" id="UP000580856"/>
    </source>
</evidence>
<comment type="caution">
    <text evidence="3">The sequence shown here is derived from an EMBL/GenBank/DDBJ whole genome shotgun (WGS) entry which is preliminary data.</text>
</comment>
<gene>
    <name evidence="3" type="ORF">GGQ74_000857</name>
</gene>
<dbReference type="Proteomes" id="UP000580856">
    <property type="component" value="Unassembled WGS sequence"/>
</dbReference>
<keyword evidence="4" id="KW-1185">Reference proteome</keyword>
<organism evidence="3 4">
    <name type="scientific">Desulfobaculum xiamenense</name>
    <dbReference type="NCBI Taxonomy" id="995050"/>
    <lineage>
        <taxon>Bacteria</taxon>
        <taxon>Pseudomonadati</taxon>
        <taxon>Thermodesulfobacteriota</taxon>
        <taxon>Desulfovibrionia</taxon>
        <taxon>Desulfovibrionales</taxon>
        <taxon>Desulfovibrionaceae</taxon>
        <taxon>Desulfobaculum</taxon>
    </lineage>
</organism>
<protein>
    <submittedName>
        <fullName evidence="3">Archaellum component FlaC</fullName>
    </submittedName>
</protein>
<evidence type="ECO:0000256" key="1">
    <source>
        <dbReference type="SAM" id="Coils"/>
    </source>
</evidence>
<dbReference type="EMBL" id="JAATJA010000001">
    <property type="protein sequence ID" value="NJB67217.1"/>
    <property type="molecule type" value="Genomic_DNA"/>
</dbReference>
<keyword evidence="2" id="KW-0472">Membrane</keyword>
<feature type="transmembrane region" description="Helical" evidence="2">
    <location>
        <begin position="290"/>
        <end position="310"/>
    </location>
</feature>
<name>A0A846QJF9_9BACT</name>
<proteinExistence type="predicted"/>
<reference evidence="3 4" key="1">
    <citation type="submission" date="2020-03" db="EMBL/GenBank/DDBJ databases">
        <title>Genomic Encyclopedia of Type Strains, Phase IV (KMG-IV): sequencing the most valuable type-strain genomes for metagenomic binning, comparative biology and taxonomic classification.</title>
        <authorList>
            <person name="Goeker M."/>
        </authorList>
    </citation>
    <scope>NUCLEOTIDE SEQUENCE [LARGE SCALE GENOMIC DNA]</scope>
    <source>
        <strain evidence="3 4">DSM 24233</strain>
    </source>
</reference>
<keyword evidence="2" id="KW-0812">Transmembrane</keyword>
<keyword evidence="1" id="KW-0175">Coiled coil</keyword>
<evidence type="ECO:0000313" key="3">
    <source>
        <dbReference type="EMBL" id="NJB67217.1"/>
    </source>
</evidence>
<sequence>MGDTINILADSLDELAEAIESTNSNGHTFIEKHGWNQPAINAKELQSLVLEFRRKVDECQNSINENVDNEVIQEAARRFDLIRQQSIPQINSNPVPIILSIQTTIGYYTTIMIPQYPWEIDDGKYLPTKIRNRLRSIQADINDIAPKKERLKEQILLISEATESAENIPTSLQDLREAQEEIKKINKRCVELLAEVTEKTNQVEKKHETVCNCEEKTNAIVEKCEEAYMITTTKGLAAAFDQRATELMRSMRWWVGGLVCSLATAVIIGKNRFDTLQPILDAPNPSWGTVWMHVILSIIGVGAPIWLAWLSTKQIGQRFKVAEDYAFKASTAKAYEGYRKEAVNLDKDFYSRLFNAALTRLEEAPLRLIETAVHGSPMQEFIDSKGFKNLLDKGSEFTNSIKASIDKASSSLENFTKKPKDGSE</sequence>